<dbReference type="InterPro" id="IPR025713">
    <property type="entry name" value="MotB-like_N_dom"/>
</dbReference>
<dbReference type="EMBL" id="BMXV01000007">
    <property type="protein sequence ID" value="GGY80841.1"/>
    <property type="molecule type" value="Genomic_DNA"/>
</dbReference>
<dbReference type="Pfam" id="PF13677">
    <property type="entry name" value="MotB_plug"/>
    <property type="match status" value="1"/>
</dbReference>
<keyword evidence="12" id="KW-1185">Reference proteome</keyword>
<sequence>MDELPEEEKPGIPAWVVTFADLMSLLMCFFVLLLSFSEIDAMKFKQIAEEMSKAFGVQREVASVDIPQGTSPVFRHFTPGKPEPTDLDEVRQSTTEVEPFLDREPGTQPGQQAAGEATAAALAYARSLEAVLQEEITAGQLDVQADPGKRQIIMRIEERGSFSSGSAELTYAMVDLLYRMSKVLTDIPGDLTVEGHTDNVPIGSGSRYESNWNLSADRAAAVANALIEAGPLDEGRFRVMGLASTEPRRPNDSRGNRALNRRVEIIVDLSDDPGETPTSLKELPPDILVEPDNTPAPSADTLTW</sequence>
<keyword evidence="11" id="KW-0966">Cell projection</keyword>
<gene>
    <name evidence="11" type="primary">pomB</name>
    <name evidence="11" type="ORF">GCM10007071_30260</name>
</gene>
<feature type="region of interest" description="Disordered" evidence="8">
    <location>
        <begin position="269"/>
        <end position="304"/>
    </location>
</feature>
<comment type="subcellular location">
    <subcellularLocation>
        <location evidence="1">Cell membrane</location>
        <topology evidence="1">Single-pass membrane protein</topology>
    </subcellularLocation>
</comment>
<evidence type="ECO:0000313" key="11">
    <source>
        <dbReference type="EMBL" id="GGY80841.1"/>
    </source>
</evidence>
<dbReference type="InterPro" id="IPR036737">
    <property type="entry name" value="OmpA-like_sf"/>
</dbReference>
<evidence type="ECO:0000256" key="7">
    <source>
        <dbReference type="PROSITE-ProRule" id="PRU00473"/>
    </source>
</evidence>
<comment type="caution">
    <text evidence="11">The sequence shown here is derived from an EMBL/GenBank/DDBJ whole genome shotgun (WGS) entry which is preliminary data.</text>
</comment>
<evidence type="ECO:0000259" key="10">
    <source>
        <dbReference type="PROSITE" id="PS51123"/>
    </source>
</evidence>
<keyword evidence="6 7" id="KW-0472">Membrane</keyword>
<evidence type="ECO:0000256" key="9">
    <source>
        <dbReference type="SAM" id="Phobius"/>
    </source>
</evidence>
<dbReference type="CDD" id="cd07185">
    <property type="entry name" value="OmpA_C-like"/>
    <property type="match status" value="1"/>
</dbReference>
<evidence type="ECO:0000313" key="12">
    <source>
        <dbReference type="Proteomes" id="UP000601597"/>
    </source>
</evidence>
<dbReference type="SUPFAM" id="SSF103088">
    <property type="entry name" value="OmpA-like"/>
    <property type="match status" value="1"/>
</dbReference>
<evidence type="ECO:0000256" key="8">
    <source>
        <dbReference type="SAM" id="MobiDB-lite"/>
    </source>
</evidence>
<evidence type="ECO:0000256" key="6">
    <source>
        <dbReference type="ARBA" id="ARBA00023136"/>
    </source>
</evidence>
<comment type="similarity">
    <text evidence="2">Belongs to the MotB family.</text>
</comment>
<dbReference type="PROSITE" id="PS51123">
    <property type="entry name" value="OMPA_2"/>
    <property type="match status" value="1"/>
</dbReference>
<keyword evidence="3" id="KW-1003">Cell membrane</keyword>
<evidence type="ECO:0000256" key="3">
    <source>
        <dbReference type="ARBA" id="ARBA00022475"/>
    </source>
</evidence>
<keyword evidence="4 9" id="KW-0812">Transmembrane</keyword>
<keyword evidence="11" id="KW-0969">Cilium</keyword>
<keyword evidence="5 9" id="KW-1133">Transmembrane helix</keyword>
<feature type="transmembrane region" description="Helical" evidence="9">
    <location>
        <begin position="12"/>
        <end position="36"/>
    </location>
</feature>
<name>A0ABQ3B614_9GAMM</name>
<dbReference type="Proteomes" id="UP000601597">
    <property type="component" value="Unassembled WGS sequence"/>
</dbReference>
<accession>A0ABQ3B614</accession>
<feature type="domain" description="OmpA-like" evidence="10">
    <location>
        <begin position="149"/>
        <end position="271"/>
    </location>
</feature>
<dbReference type="InterPro" id="IPR006665">
    <property type="entry name" value="OmpA-like"/>
</dbReference>
<proteinExistence type="inferred from homology"/>
<organism evidence="11 12">
    <name type="scientific">Marinobacter zhanjiangensis</name>
    <dbReference type="NCBI Taxonomy" id="578215"/>
    <lineage>
        <taxon>Bacteria</taxon>
        <taxon>Pseudomonadati</taxon>
        <taxon>Pseudomonadota</taxon>
        <taxon>Gammaproteobacteria</taxon>
        <taxon>Pseudomonadales</taxon>
        <taxon>Marinobacteraceae</taxon>
        <taxon>Marinobacter</taxon>
    </lineage>
</organism>
<evidence type="ECO:0000256" key="2">
    <source>
        <dbReference type="ARBA" id="ARBA00008914"/>
    </source>
</evidence>
<dbReference type="NCBIfam" id="NF006508">
    <property type="entry name" value="PRK08944.1"/>
    <property type="match status" value="1"/>
</dbReference>
<protein>
    <submittedName>
        <fullName evidence="11">Flagellar motor protein MotB</fullName>
    </submittedName>
</protein>
<dbReference type="Pfam" id="PF00691">
    <property type="entry name" value="OmpA"/>
    <property type="match status" value="1"/>
</dbReference>
<dbReference type="PANTHER" id="PTHR30329">
    <property type="entry name" value="STATOR ELEMENT OF FLAGELLAR MOTOR COMPLEX"/>
    <property type="match status" value="1"/>
</dbReference>
<reference evidence="12" key="1">
    <citation type="journal article" date="2019" name="Int. J. Syst. Evol. Microbiol.">
        <title>The Global Catalogue of Microorganisms (GCM) 10K type strain sequencing project: providing services to taxonomists for standard genome sequencing and annotation.</title>
        <authorList>
            <consortium name="The Broad Institute Genomics Platform"/>
            <consortium name="The Broad Institute Genome Sequencing Center for Infectious Disease"/>
            <person name="Wu L."/>
            <person name="Ma J."/>
        </authorList>
    </citation>
    <scope>NUCLEOTIDE SEQUENCE [LARGE SCALE GENOMIC DNA]</scope>
    <source>
        <strain evidence="12">KCTC 22280</strain>
    </source>
</reference>
<evidence type="ECO:0000256" key="5">
    <source>
        <dbReference type="ARBA" id="ARBA00022989"/>
    </source>
</evidence>
<evidence type="ECO:0000256" key="4">
    <source>
        <dbReference type="ARBA" id="ARBA00022692"/>
    </source>
</evidence>
<dbReference type="Gene3D" id="3.30.1330.60">
    <property type="entry name" value="OmpA-like domain"/>
    <property type="match status" value="1"/>
</dbReference>
<dbReference type="RefSeq" id="WP_189577624.1">
    <property type="nucleotide sequence ID" value="NZ_BMXV01000007.1"/>
</dbReference>
<dbReference type="InterPro" id="IPR050330">
    <property type="entry name" value="Bact_OuterMem_StrucFunc"/>
</dbReference>
<dbReference type="PANTHER" id="PTHR30329:SF21">
    <property type="entry name" value="LIPOPROTEIN YIAD-RELATED"/>
    <property type="match status" value="1"/>
</dbReference>
<keyword evidence="11" id="KW-0282">Flagellum</keyword>
<evidence type="ECO:0000256" key="1">
    <source>
        <dbReference type="ARBA" id="ARBA00004162"/>
    </source>
</evidence>